<organism evidence="2 3">
    <name type="scientific">Marchantia polymorpha</name>
    <name type="common">Common liverwort</name>
    <name type="synonym">Marchantia aquatica</name>
    <dbReference type="NCBI Taxonomy" id="3197"/>
    <lineage>
        <taxon>Eukaryota</taxon>
        <taxon>Viridiplantae</taxon>
        <taxon>Streptophyta</taxon>
        <taxon>Embryophyta</taxon>
        <taxon>Marchantiophyta</taxon>
        <taxon>Marchantiopsida</taxon>
        <taxon>Marchantiidae</taxon>
        <taxon>Marchantiales</taxon>
        <taxon>Marchantiaceae</taxon>
        <taxon>Marchantia</taxon>
    </lineage>
</organism>
<dbReference type="OrthoDB" id="504268at2759"/>
<dbReference type="EMBL" id="KZ772677">
    <property type="protein sequence ID" value="PTQ48591.1"/>
    <property type="molecule type" value="Genomic_DNA"/>
</dbReference>
<keyword evidence="3" id="KW-1185">Reference proteome</keyword>
<reference evidence="3" key="1">
    <citation type="journal article" date="2017" name="Cell">
        <title>Insights into land plant evolution garnered from the Marchantia polymorpha genome.</title>
        <authorList>
            <person name="Bowman J.L."/>
            <person name="Kohchi T."/>
            <person name="Yamato K.T."/>
            <person name="Jenkins J."/>
            <person name="Shu S."/>
            <person name="Ishizaki K."/>
            <person name="Yamaoka S."/>
            <person name="Nishihama R."/>
            <person name="Nakamura Y."/>
            <person name="Berger F."/>
            <person name="Adam C."/>
            <person name="Aki S.S."/>
            <person name="Althoff F."/>
            <person name="Araki T."/>
            <person name="Arteaga-Vazquez M.A."/>
            <person name="Balasubrmanian S."/>
            <person name="Barry K."/>
            <person name="Bauer D."/>
            <person name="Boehm C.R."/>
            <person name="Briginshaw L."/>
            <person name="Caballero-Perez J."/>
            <person name="Catarino B."/>
            <person name="Chen F."/>
            <person name="Chiyoda S."/>
            <person name="Chovatia M."/>
            <person name="Davies K.M."/>
            <person name="Delmans M."/>
            <person name="Demura T."/>
            <person name="Dierschke T."/>
            <person name="Dolan L."/>
            <person name="Dorantes-Acosta A.E."/>
            <person name="Eklund D.M."/>
            <person name="Florent S.N."/>
            <person name="Flores-Sandoval E."/>
            <person name="Fujiyama A."/>
            <person name="Fukuzawa H."/>
            <person name="Galik B."/>
            <person name="Grimanelli D."/>
            <person name="Grimwood J."/>
            <person name="Grossniklaus U."/>
            <person name="Hamada T."/>
            <person name="Haseloff J."/>
            <person name="Hetherington A.J."/>
            <person name="Higo A."/>
            <person name="Hirakawa Y."/>
            <person name="Hundley H.N."/>
            <person name="Ikeda Y."/>
            <person name="Inoue K."/>
            <person name="Inoue S.I."/>
            <person name="Ishida S."/>
            <person name="Jia Q."/>
            <person name="Kakita M."/>
            <person name="Kanazawa T."/>
            <person name="Kawai Y."/>
            <person name="Kawashima T."/>
            <person name="Kennedy M."/>
            <person name="Kinose K."/>
            <person name="Kinoshita T."/>
            <person name="Kohara Y."/>
            <person name="Koide E."/>
            <person name="Komatsu K."/>
            <person name="Kopischke S."/>
            <person name="Kubo M."/>
            <person name="Kyozuka J."/>
            <person name="Lagercrantz U."/>
            <person name="Lin S.S."/>
            <person name="Lindquist E."/>
            <person name="Lipzen A.M."/>
            <person name="Lu C.W."/>
            <person name="De Luna E."/>
            <person name="Martienssen R.A."/>
            <person name="Minamino N."/>
            <person name="Mizutani M."/>
            <person name="Mizutani M."/>
            <person name="Mochizuki N."/>
            <person name="Monte I."/>
            <person name="Mosher R."/>
            <person name="Nagasaki H."/>
            <person name="Nakagami H."/>
            <person name="Naramoto S."/>
            <person name="Nishitani K."/>
            <person name="Ohtani M."/>
            <person name="Okamoto T."/>
            <person name="Okumura M."/>
            <person name="Phillips J."/>
            <person name="Pollak B."/>
            <person name="Reinders A."/>
            <person name="Rovekamp M."/>
            <person name="Sano R."/>
            <person name="Sawa S."/>
            <person name="Schmid M.W."/>
            <person name="Shirakawa M."/>
            <person name="Solano R."/>
            <person name="Spunde A."/>
            <person name="Suetsugu N."/>
            <person name="Sugano S."/>
            <person name="Sugiyama A."/>
            <person name="Sun R."/>
            <person name="Suzuki Y."/>
            <person name="Takenaka M."/>
            <person name="Takezawa D."/>
            <person name="Tomogane H."/>
            <person name="Tsuzuki M."/>
            <person name="Ueda T."/>
            <person name="Umeda M."/>
            <person name="Ward J.M."/>
            <person name="Watanabe Y."/>
            <person name="Yazaki K."/>
            <person name="Yokoyama R."/>
            <person name="Yoshitake Y."/>
            <person name="Yotsui I."/>
            <person name="Zachgo S."/>
            <person name="Schmutz J."/>
        </authorList>
    </citation>
    <scope>NUCLEOTIDE SEQUENCE [LARGE SCALE GENOMIC DNA]</scope>
    <source>
        <strain evidence="3">Tak-1</strain>
    </source>
</reference>
<keyword evidence="1" id="KW-0812">Transmembrane</keyword>
<dbReference type="GO" id="GO:0045271">
    <property type="term" value="C:respiratory chain complex I"/>
    <property type="evidence" value="ECO:0000318"/>
    <property type="project" value="GO_Central"/>
</dbReference>
<sequence>MAGGMDVHKNEWVEAWASHRENLEQKFRFNRRSIPVCLLFGLLTPIFTYQFVRDEFHKQDQMAGRAPRKFL</sequence>
<name>A0A2R6XR50_MARPO</name>
<keyword evidence="1" id="KW-1133">Transmembrane helix</keyword>
<evidence type="ECO:0000313" key="3">
    <source>
        <dbReference type="Proteomes" id="UP000244005"/>
    </source>
</evidence>
<gene>
    <name evidence="2" type="ORF">MARPO_0005s0214</name>
</gene>
<evidence type="ECO:0008006" key="4">
    <source>
        <dbReference type="Google" id="ProtNLM"/>
    </source>
</evidence>
<dbReference type="AlphaFoldDB" id="A0A2R6XR50"/>
<accession>A0A2R6XR50</accession>
<protein>
    <recommendedName>
        <fullName evidence="4">NADH dehydrogenase [ubiquinone] 1 beta subcomplex subunit 4</fullName>
    </recommendedName>
</protein>
<keyword evidence="1" id="KW-0472">Membrane</keyword>
<evidence type="ECO:0000313" key="2">
    <source>
        <dbReference type="EMBL" id="PTQ48591.1"/>
    </source>
</evidence>
<feature type="transmembrane region" description="Helical" evidence="1">
    <location>
        <begin position="33"/>
        <end position="52"/>
    </location>
</feature>
<proteinExistence type="predicted"/>
<dbReference type="OMA" id="GGMEAHK"/>
<dbReference type="PANTHER" id="PTHR35479">
    <property type="entry name" value="UNNAMED PRODUCT"/>
    <property type="match status" value="1"/>
</dbReference>
<dbReference type="Proteomes" id="UP000244005">
    <property type="component" value="Unassembled WGS sequence"/>
</dbReference>
<evidence type="ECO:0000256" key="1">
    <source>
        <dbReference type="SAM" id="Phobius"/>
    </source>
</evidence>
<dbReference type="PANTHER" id="PTHR35479:SF4">
    <property type="entry name" value="OS01G0750800 PROTEIN"/>
    <property type="match status" value="1"/>
</dbReference>